<dbReference type="AlphaFoldDB" id="A0AB39CU15"/>
<keyword evidence="1" id="KW-0812">Transmembrane</keyword>
<gene>
    <name evidence="2" type="ORF">ABRZ02_03700</name>
</gene>
<keyword evidence="1" id="KW-1133">Transmembrane helix</keyword>
<dbReference type="RefSeq" id="WP_368647979.1">
    <property type="nucleotide sequence ID" value="NZ_CP158253.1"/>
</dbReference>
<evidence type="ECO:0000313" key="2">
    <source>
        <dbReference type="EMBL" id="XDJ45404.1"/>
    </source>
</evidence>
<sequence>MVITFIAAHLLIALACCWAVVRPHVGEGVLGKFSLIVLCFASIACAAWGWILPETVDRSETVFAVAAAGLAGRCYWIKACRPVRRHIKRRIGKCN</sequence>
<proteinExistence type="predicted"/>
<evidence type="ECO:0008006" key="3">
    <source>
        <dbReference type="Google" id="ProtNLM"/>
    </source>
</evidence>
<dbReference type="EMBL" id="CP158253">
    <property type="protein sequence ID" value="XDJ45404.1"/>
    <property type="molecule type" value="Genomic_DNA"/>
</dbReference>
<keyword evidence="1" id="KW-0472">Membrane</keyword>
<feature type="transmembrane region" description="Helical" evidence="1">
    <location>
        <begin position="29"/>
        <end position="51"/>
    </location>
</feature>
<organism evidence="2">
    <name type="scientific">Castellaniella ginsengisoli</name>
    <dbReference type="NCBI Taxonomy" id="546114"/>
    <lineage>
        <taxon>Bacteria</taxon>
        <taxon>Pseudomonadati</taxon>
        <taxon>Pseudomonadota</taxon>
        <taxon>Betaproteobacteria</taxon>
        <taxon>Burkholderiales</taxon>
        <taxon>Alcaligenaceae</taxon>
        <taxon>Castellaniella</taxon>
    </lineage>
</organism>
<protein>
    <recommendedName>
        <fullName evidence="3">Holin</fullName>
    </recommendedName>
</protein>
<reference evidence="2" key="1">
    <citation type="submission" date="2024-05" db="EMBL/GenBank/DDBJ databases">
        <authorList>
            <person name="Luo Y.-C."/>
            <person name="Nicholds J."/>
            <person name="Mortimer T."/>
            <person name="Maboni G."/>
        </authorList>
    </citation>
    <scope>NUCLEOTIDE SEQUENCE</scope>
    <source>
        <strain evidence="2">153271</strain>
    </source>
</reference>
<accession>A0AB39CU15</accession>
<evidence type="ECO:0000256" key="1">
    <source>
        <dbReference type="SAM" id="Phobius"/>
    </source>
</evidence>
<name>A0AB39CU15_9BURK</name>